<dbReference type="InterPro" id="IPR000515">
    <property type="entry name" value="MetI-like"/>
</dbReference>
<evidence type="ECO:0000313" key="10">
    <source>
        <dbReference type="Proteomes" id="UP000001453"/>
    </source>
</evidence>
<feature type="transmembrane region" description="Helical" evidence="7">
    <location>
        <begin position="47"/>
        <end position="70"/>
    </location>
</feature>
<dbReference type="HOGENOM" id="CLU_016047_0_2_11"/>
<keyword evidence="6 7" id="KW-0472">Membrane</keyword>
<dbReference type="CDD" id="cd06261">
    <property type="entry name" value="TM_PBP2"/>
    <property type="match status" value="1"/>
</dbReference>
<dbReference type="PANTHER" id="PTHR30193">
    <property type="entry name" value="ABC TRANSPORTER PERMEASE PROTEIN"/>
    <property type="match status" value="1"/>
</dbReference>
<feature type="transmembrane region" description="Helical" evidence="7">
    <location>
        <begin position="298"/>
        <end position="318"/>
    </location>
</feature>
<dbReference type="KEGG" id="gvg:HMPREF0421_20222"/>
<name>E3D871_GARV3</name>
<dbReference type="PATRIC" id="fig|525284.18.peg.215"/>
<proteinExistence type="inferred from homology"/>
<sequence length="329" mass="36443">MHKYCADSWVKGNEVDSAIGVLCIKEYVMKKRHFLKSAHRHYQKDQVICAAVFLLPAVLIIGGFVLYPVLSAVYISLTSWDGFSPEKKFIGLGNYVRLFQDPEFFNSLMVTVIYAAGVCVLSVLTGLLLALLLDAPIRGRSIYRSIYFLPVVTSSVAAAIVWKYMLDPSGFVNSVLMKFNIHGPDWLQNRWLALIALILLTVWKNIGFNAILYLTALQALPKSVYEAAALDGATGWQKLWKITFPLLSPMTFFVVVQALVTSFQSFDLAYMLTGGGPRGGTEVLGMMMYRDAFKLGDFGYGTAIAFITLALVLGVTMIQWKVSGAQGEE</sequence>
<dbReference type="InterPro" id="IPR035906">
    <property type="entry name" value="MetI-like_sf"/>
</dbReference>
<evidence type="ECO:0000313" key="9">
    <source>
        <dbReference type="EMBL" id="ADP38306.1"/>
    </source>
</evidence>
<dbReference type="Gene3D" id="1.10.3720.10">
    <property type="entry name" value="MetI-like"/>
    <property type="match status" value="1"/>
</dbReference>
<dbReference type="OrthoDB" id="3238099at2"/>
<evidence type="ECO:0000256" key="6">
    <source>
        <dbReference type="ARBA" id="ARBA00023136"/>
    </source>
</evidence>
<comment type="similarity">
    <text evidence="7">Belongs to the binding-protein-dependent transport system permease family.</text>
</comment>
<evidence type="ECO:0000256" key="4">
    <source>
        <dbReference type="ARBA" id="ARBA00022692"/>
    </source>
</evidence>
<gene>
    <name evidence="9" type="ordered locus">HMPREF0421_20222</name>
</gene>
<dbReference type="EMBL" id="CP002104">
    <property type="protein sequence ID" value="ADP38306.1"/>
    <property type="molecule type" value="Genomic_DNA"/>
</dbReference>
<keyword evidence="5 7" id="KW-1133">Transmembrane helix</keyword>
<dbReference type="Proteomes" id="UP000001453">
    <property type="component" value="Chromosome"/>
</dbReference>
<evidence type="ECO:0000256" key="1">
    <source>
        <dbReference type="ARBA" id="ARBA00004651"/>
    </source>
</evidence>
<keyword evidence="4 7" id="KW-0812">Transmembrane</keyword>
<accession>E3D871</accession>
<feature type="domain" description="ABC transmembrane type-1" evidence="8">
    <location>
        <begin position="108"/>
        <end position="319"/>
    </location>
</feature>
<feature type="transmembrane region" description="Helical" evidence="7">
    <location>
        <begin position="108"/>
        <end position="133"/>
    </location>
</feature>
<protein>
    <submittedName>
        <fullName evidence="9">ABC transporter, permease protein</fullName>
    </submittedName>
</protein>
<dbReference type="SUPFAM" id="SSF161098">
    <property type="entry name" value="MetI-like"/>
    <property type="match status" value="1"/>
</dbReference>
<evidence type="ECO:0000256" key="2">
    <source>
        <dbReference type="ARBA" id="ARBA00022448"/>
    </source>
</evidence>
<keyword evidence="2 7" id="KW-0813">Transport</keyword>
<dbReference type="InterPro" id="IPR051393">
    <property type="entry name" value="ABC_transporter_permease"/>
</dbReference>
<dbReference type="PROSITE" id="PS50928">
    <property type="entry name" value="ABC_TM1"/>
    <property type="match status" value="1"/>
</dbReference>
<keyword evidence="3" id="KW-1003">Cell membrane</keyword>
<evidence type="ECO:0000256" key="7">
    <source>
        <dbReference type="RuleBase" id="RU363032"/>
    </source>
</evidence>
<feature type="transmembrane region" description="Helical" evidence="7">
    <location>
        <begin position="145"/>
        <end position="165"/>
    </location>
</feature>
<dbReference type="GO" id="GO:0005886">
    <property type="term" value="C:plasma membrane"/>
    <property type="evidence" value="ECO:0007669"/>
    <property type="project" value="UniProtKB-SubCell"/>
</dbReference>
<comment type="subcellular location">
    <subcellularLocation>
        <location evidence="1 7">Cell membrane</location>
        <topology evidence="1 7">Multi-pass membrane protein</topology>
    </subcellularLocation>
</comment>
<evidence type="ECO:0000259" key="8">
    <source>
        <dbReference type="PROSITE" id="PS50928"/>
    </source>
</evidence>
<organism evidence="9 10">
    <name type="scientific">Gardnerella vaginalis (strain ATCC 14019 / 317)</name>
    <dbReference type="NCBI Taxonomy" id="525284"/>
    <lineage>
        <taxon>Bacteria</taxon>
        <taxon>Bacillati</taxon>
        <taxon>Actinomycetota</taxon>
        <taxon>Actinomycetes</taxon>
        <taxon>Bifidobacteriales</taxon>
        <taxon>Bifidobacteriaceae</taxon>
        <taxon>Gardnerella</taxon>
    </lineage>
</organism>
<evidence type="ECO:0000256" key="5">
    <source>
        <dbReference type="ARBA" id="ARBA00022989"/>
    </source>
</evidence>
<dbReference type="AlphaFoldDB" id="E3D871"/>
<reference evidence="9 10" key="1">
    <citation type="journal article" date="2010" name="PLoS ONE">
        <title>Comparative genomics of Gardnerella vaginalis strains reveals substantial differences in metabolic and virulence potential.</title>
        <authorList>
            <person name="Yeoman C.J."/>
            <person name="Yildirim S."/>
            <person name="Thomas S.M."/>
            <person name="Durkin A.S."/>
            <person name="Torralba M."/>
            <person name="Sutton G."/>
            <person name="Buhay C.J."/>
            <person name="Ding Y."/>
            <person name="Dugan-Rocha S.P."/>
            <person name="Muzny D.M."/>
            <person name="Qin X."/>
            <person name="Gibbs R.A."/>
            <person name="Leigh S.R."/>
            <person name="Stumpf R."/>
            <person name="White B.A."/>
            <person name="Highlander S.K."/>
            <person name="Nelson K.E."/>
            <person name="Wilson B.A."/>
        </authorList>
    </citation>
    <scope>NUCLEOTIDE SEQUENCE [LARGE SCALE GENOMIC DNA]</scope>
    <source>
        <strain evidence="10">ATCC 14019 / 317</strain>
    </source>
</reference>
<feature type="transmembrane region" description="Helical" evidence="7">
    <location>
        <begin position="191"/>
        <end position="214"/>
    </location>
</feature>
<dbReference type="GO" id="GO:0055085">
    <property type="term" value="P:transmembrane transport"/>
    <property type="evidence" value="ECO:0007669"/>
    <property type="project" value="InterPro"/>
</dbReference>
<dbReference type="Pfam" id="PF00528">
    <property type="entry name" value="BPD_transp_1"/>
    <property type="match status" value="1"/>
</dbReference>
<dbReference type="PANTHER" id="PTHR30193:SF37">
    <property type="entry name" value="INNER MEMBRANE ABC TRANSPORTER PERMEASE PROTEIN YCJO"/>
    <property type="match status" value="1"/>
</dbReference>
<evidence type="ECO:0000256" key="3">
    <source>
        <dbReference type="ARBA" id="ARBA00022475"/>
    </source>
</evidence>